<sequence>MTALDRDGEGRLSRVRSGDRSVEYRYDEACQLVEARGDVVSSWAYDAGGRLIAESTAGRTSTRSYDTAGQMRSTTDADGMVTEYRYDGLGRRTGVLGSDGSVRSFAWSGSGRLESIEDRRADGSTSVVSLHVDALGELARVGSTELRWDSADAVPSLHSVGHVPVLAAPGGVTGIGERWVSAGWRAQRPTPPMNPWDLPPTEDSTLLPSSRSLPAVGSRWRAWSGWAIACTTRRLAGSCRRIRWSRSSVRGGRVIRIRMRVMIRCMRLIRWVCGP</sequence>
<reference evidence="1 2" key="1">
    <citation type="submission" date="2015-08" db="EMBL/GenBank/DDBJ databases">
        <title>Draft Genome Sequence of Rathayibacter sp. Strain VKM Ac-2596 Isolated from Leaf Gall Induced by Plant-Parasitic Nematodes.</title>
        <authorList>
            <person name="Vasilenko O.V."/>
            <person name="Starodumova I.P."/>
            <person name="Tarlachkov S.V."/>
            <person name="Dorofeeva L.V."/>
            <person name="Evtushenko L.I."/>
        </authorList>
    </citation>
    <scope>NUCLEOTIDE SEQUENCE [LARGE SCALE GENOMIC DNA]</scope>
    <source>
        <strain evidence="1 2">VKM Ac-2596</strain>
    </source>
</reference>
<dbReference type="Proteomes" id="UP000076717">
    <property type="component" value="Unassembled WGS sequence"/>
</dbReference>
<evidence type="ECO:0000313" key="1">
    <source>
        <dbReference type="EMBL" id="KZX20518.1"/>
    </source>
</evidence>
<organism evidence="1 2">
    <name type="scientific">Rathayibacter tanaceti</name>
    <dbReference type="NCBI Taxonomy" id="1671680"/>
    <lineage>
        <taxon>Bacteria</taxon>
        <taxon>Bacillati</taxon>
        <taxon>Actinomycetota</taxon>
        <taxon>Actinomycetes</taxon>
        <taxon>Micrococcales</taxon>
        <taxon>Microbacteriaceae</taxon>
        <taxon>Rathayibacter</taxon>
    </lineage>
</organism>
<dbReference type="Gene3D" id="2.180.10.10">
    <property type="entry name" value="RHS repeat-associated core"/>
    <property type="match status" value="1"/>
</dbReference>
<dbReference type="InterPro" id="IPR031325">
    <property type="entry name" value="RHS_repeat"/>
</dbReference>
<keyword evidence="2" id="KW-1185">Reference proteome</keyword>
<dbReference type="AlphaFoldDB" id="A0A162GNS8"/>
<dbReference type="EMBL" id="LIIN01000092">
    <property type="protein sequence ID" value="KZX20518.1"/>
    <property type="molecule type" value="Genomic_DNA"/>
</dbReference>
<evidence type="ECO:0000313" key="2">
    <source>
        <dbReference type="Proteomes" id="UP000076717"/>
    </source>
</evidence>
<name>A0A162GNS8_9MICO</name>
<proteinExistence type="predicted"/>
<dbReference type="PATRIC" id="fig|1671680.3.peg.2525"/>
<accession>A0A162GNS8</accession>
<dbReference type="NCBIfam" id="TIGR01643">
    <property type="entry name" value="YD_repeat_2x"/>
    <property type="match status" value="2"/>
</dbReference>
<dbReference type="InterPro" id="IPR006530">
    <property type="entry name" value="YD"/>
</dbReference>
<dbReference type="Pfam" id="PF05593">
    <property type="entry name" value="RHS_repeat"/>
    <property type="match status" value="1"/>
</dbReference>
<protein>
    <submittedName>
        <fullName evidence="1">RHS Repeat protein</fullName>
    </submittedName>
</protein>
<gene>
    <name evidence="1" type="ORF">ACH61_02365</name>
</gene>
<comment type="caution">
    <text evidence="1">The sequence shown here is derived from an EMBL/GenBank/DDBJ whole genome shotgun (WGS) entry which is preliminary data.</text>
</comment>